<proteinExistence type="predicted"/>
<evidence type="ECO:0000313" key="1">
    <source>
        <dbReference type="EMBL" id="KAI3811481.1"/>
    </source>
</evidence>
<evidence type="ECO:0000313" key="2">
    <source>
        <dbReference type="Proteomes" id="UP001056120"/>
    </source>
</evidence>
<dbReference type="Proteomes" id="UP001056120">
    <property type="component" value="Linkage Group LG07"/>
</dbReference>
<reference evidence="1 2" key="2">
    <citation type="journal article" date="2022" name="Mol. Ecol. Resour.">
        <title>The genomes of chicory, endive, great burdock and yacon provide insights into Asteraceae paleo-polyploidization history and plant inulin production.</title>
        <authorList>
            <person name="Fan W."/>
            <person name="Wang S."/>
            <person name="Wang H."/>
            <person name="Wang A."/>
            <person name="Jiang F."/>
            <person name="Liu H."/>
            <person name="Zhao H."/>
            <person name="Xu D."/>
            <person name="Zhang Y."/>
        </authorList>
    </citation>
    <scope>NUCLEOTIDE SEQUENCE [LARGE SCALE GENOMIC DNA]</scope>
    <source>
        <strain evidence="2">cv. Yunnan</strain>
        <tissue evidence="1">Leaves</tissue>
    </source>
</reference>
<sequence length="76" mass="8573">MFLKMTVTKIDSLGKVFDEIVKRMLVRMVARSLRSKVLPMFTPAATLHSHATSFGFKEVNEEEKSQLVGNVFTKVA</sequence>
<reference evidence="2" key="1">
    <citation type="journal article" date="2022" name="Mol. Ecol. Resour.">
        <title>The genomes of chicory, endive, great burdock and yacon provide insights into Asteraceae palaeo-polyploidization history and plant inulin production.</title>
        <authorList>
            <person name="Fan W."/>
            <person name="Wang S."/>
            <person name="Wang H."/>
            <person name="Wang A."/>
            <person name="Jiang F."/>
            <person name="Liu H."/>
            <person name="Zhao H."/>
            <person name="Xu D."/>
            <person name="Zhang Y."/>
        </authorList>
    </citation>
    <scope>NUCLEOTIDE SEQUENCE [LARGE SCALE GENOMIC DNA]</scope>
    <source>
        <strain evidence="2">cv. Yunnan</strain>
    </source>
</reference>
<comment type="caution">
    <text evidence="1">The sequence shown here is derived from an EMBL/GenBank/DDBJ whole genome shotgun (WGS) entry which is preliminary data.</text>
</comment>
<dbReference type="EMBL" id="CM042024">
    <property type="protein sequence ID" value="KAI3811481.1"/>
    <property type="molecule type" value="Genomic_DNA"/>
</dbReference>
<organism evidence="1 2">
    <name type="scientific">Smallanthus sonchifolius</name>
    <dbReference type="NCBI Taxonomy" id="185202"/>
    <lineage>
        <taxon>Eukaryota</taxon>
        <taxon>Viridiplantae</taxon>
        <taxon>Streptophyta</taxon>
        <taxon>Embryophyta</taxon>
        <taxon>Tracheophyta</taxon>
        <taxon>Spermatophyta</taxon>
        <taxon>Magnoliopsida</taxon>
        <taxon>eudicotyledons</taxon>
        <taxon>Gunneridae</taxon>
        <taxon>Pentapetalae</taxon>
        <taxon>asterids</taxon>
        <taxon>campanulids</taxon>
        <taxon>Asterales</taxon>
        <taxon>Asteraceae</taxon>
        <taxon>Asteroideae</taxon>
        <taxon>Heliantheae alliance</taxon>
        <taxon>Millerieae</taxon>
        <taxon>Smallanthus</taxon>
    </lineage>
</organism>
<name>A0ACB9IVG8_9ASTR</name>
<gene>
    <name evidence="1" type="ORF">L1987_21205</name>
</gene>
<protein>
    <submittedName>
        <fullName evidence="1">Uncharacterized protein</fullName>
    </submittedName>
</protein>
<keyword evidence="2" id="KW-1185">Reference proteome</keyword>
<accession>A0ACB9IVG8</accession>